<evidence type="ECO:0000256" key="1">
    <source>
        <dbReference type="ARBA" id="ARBA00006272"/>
    </source>
</evidence>
<reference evidence="9" key="1">
    <citation type="submission" date="2022-07" db="EMBL/GenBank/DDBJ databases">
        <title>Enhanced cultured diversity of the mouse gut microbiota enables custom-made synthetic communities.</title>
        <authorList>
            <person name="Afrizal A."/>
        </authorList>
    </citation>
    <scope>NUCLEOTIDE SEQUENCE</scope>
    <source>
        <strain evidence="9">DSM 29482</strain>
    </source>
</reference>
<evidence type="ECO:0000256" key="4">
    <source>
        <dbReference type="ARBA" id="ARBA00022723"/>
    </source>
</evidence>
<dbReference type="EMBL" id="JANJZL010000001">
    <property type="protein sequence ID" value="MCR2042668.1"/>
    <property type="molecule type" value="Genomic_DNA"/>
</dbReference>
<dbReference type="PIRSF" id="PIRSF001123">
    <property type="entry name" value="PepA_GA"/>
    <property type="match status" value="1"/>
</dbReference>
<feature type="binding site" evidence="8">
    <location>
        <position position="218"/>
    </location>
    <ligand>
        <name>Zn(2+)</name>
        <dbReference type="ChEBI" id="CHEBI:29105"/>
        <label>1</label>
    </ligand>
</feature>
<dbReference type="Proteomes" id="UP001142078">
    <property type="component" value="Unassembled WGS sequence"/>
</dbReference>
<dbReference type="AlphaFoldDB" id="A0A9X2MFM8"/>
<evidence type="ECO:0000256" key="3">
    <source>
        <dbReference type="ARBA" id="ARBA00022670"/>
    </source>
</evidence>
<dbReference type="Gene3D" id="2.40.30.40">
    <property type="entry name" value="Peptidase M42, domain 2"/>
    <property type="match status" value="1"/>
</dbReference>
<feature type="active site" description="Proton acceptor" evidence="7">
    <location>
        <position position="195"/>
    </location>
</feature>
<gene>
    <name evidence="9" type="ORF">NSA23_00925</name>
</gene>
<dbReference type="CDD" id="cd05656">
    <property type="entry name" value="M42_Frv"/>
    <property type="match status" value="1"/>
</dbReference>
<comment type="similarity">
    <text evidence="1 6">Belongs to the peptidase M42 family.</text>
</comment>
<organism evidence="9 10">
    <name type="scientific">Anaerosalibacter massiliensis</name>
    <dbReference type="NCBI Taxonomy" id="1347392"/>
    <lineage>
        <taxon>Bacteria</taxon>
        <taxon>Bacillati</taxon>
        <taxon>Bacillota</taxon>
        <taxon>Tissierellia</taxon>
        <taxon>Tissierellales</taxon>
        <taxon>Sporanaerobacteraceae</taxon>
        <taxon>Anaerosalibacter</taxon>
    </lineage>
</organism>
<evidence type="ECO:0000256" key="7">
    <source>
        <dbReference type="PIRSR" id="PIRSR001123-1"/>
    </source>
</evidence>
<feature type="binding site" evidence="8">
    <location>
        <position position="165"/>
    </location>
    <ligand>
        <name>Zn(2+)</name>
        <dbReference type="ChEBI" id="CHEBI:29105"/>
        <label>2</label>
    </ligand>
</feature>
<dbReference type="SUPFAM" id="SSF101821">
    <property type="entry name" value="Aminopeptidase/glucanase lid domain"/>
    <property type="match status" value="1"/>
</dbReference>
<evidence type="ECO:0000313" key="10">
    <source>
        <dbReference type="Proteomes" id="UP001142078"/>
    </source>
</evidence>
<keyword evidence="2" id="KW-0031">Aminopeptidase</keyword>
<protein>
    <submittedName>
        <fullName evidence="9">M42 family metallopeptidase</fullName>
    </submittedName>
</protein>
<dbReference type="GO" id="GO:0004177">
    <property type="term" value="F:aminopeptidase activity"/>
    <property type="evidence" value="ECO:0007669"/>
    <property type="project" value="UniProtKB-UniRule"/>
</dbReference>
<feature type="binding site" evidence="8">
    <location>
        <position position="165"/>
    </location>
    <ligand>
        <name>Zn(2+)</name>
        <dbReference type="ChEBI" id="CHEBI:29105"/>
        <label>1</label>
    </ligand>
</feature>
<feature type="binding site" evidence="8">
    <location>
        <position position="304"/>
    </location>
    <ligand>
        <name>Zn(2+)</name>
        <dbReference type="ChEBI" id="CHEBI:29105"/>
        <label>2</label>
    </ligand>
</feature>
<dbReference type="InterPro" id="IPR008007">
    <property type="entry name" value="Peptidase_M42"/>
</dbReference>
<dbReference type="RefSeq" id="WP_042681896.1">
    <property type="nucleotide sequence ID" value="NZ_CABKTM010000043.1"/>
</dbReference>
<dbReference type="SUPFAM" id="SSF53187">
    <property type="entry name" value="Zn-dependent exopeptidases"/>
    <property type="match status" value="1"/>
</dbReference>
<name>A0A9X2MFM8_9FIRM</name>
<keyword evidence="4 8" id="KW-0479">Metal-binding</keyword>
<keyword evidence="5" id="KW-0378">Hydrolase</keyword>
<evidence type="ECO:0000256" key="8">
    <source>
        <dbReference type="PIRSR" id="PIRSR001123-2"/>
    </source>
</evidence>
<dbReference type="Gene3D" id="3.40.630.10">
    <property type="entry name" value="Zn peptidases"/>
    <property type="match status" value="1"/>
</dbReference>
<feature type="binding site" evidence="8">
    <location>
        <position position="196"/>
    </location>
    <ligand>
        <name>Zn(2+)</name>
        <dbReference type="ChEBI" id="CHEBI:29105"/>
        <label>2</label>
    </ligand>
</feature>
<evidence type="ECO:0000313" key="9">
    <source>
        <dbReference type="EMBL" id="MCR2042668.1"/>
    </source>
</evidence>
<evidence type="ECO:0000256" key="5">
    <source>
        <dbReference type="ARBA" id="ARBA00022801"/>
    </source>
</evidence>
<dbReference type="GO" id="GO:0046872">
    <property type="term" value="F:metal ion binding"/>
    <property type="evidence" value="ECO:0007669"/>
    <property type="project" value="UniProtKB-UniRule"/>
</dbReference>
<feature type="binding site" evidence="8">
    <location>
        <position position="63"/>
    </location>
    <ligand>
        <name>Zn(2+)</name>
        <dbReference type="ChEBI" id="CHEBI:29105"/>
        <label>1</label>
    </ligand>
</feature>
<sequence length="332" mass="36522">MAFNSELAKKLVEIYSPSGNENNIRNFIMDEIKDYVDEIEIDPLGNLIGRKKGKGKKIMIAAHMDQIGLMVTDIDDEGFLRFTNIGGISPFISLGQKVIFENGTVGVIFSEPVDNMGKLKLENMFIDIGVSNKEEAVEKINIGDICVYESGFSENDNVIFSKCLDDRIGCFVAIEAIKKIKSSNNDLYFVFTVQEEVGLRGARTSAYKINPSLSIAIDVTSTGDTPKAKRFAVGLNKGTAIKVKDNSILTHPKVKNLMIEIAEENNIPYQMEVLEFGGTDSGAIHLTRDGVPTGAISIPTRYVHSTVEMASKKDINSSVDLLVKLLEKSIEK</sequence>
<evidence type="ECO:0000256" key="6">
    <source>
        <dbReference type="PIRNR" id="PIRNR001123"/>
    </source>
</evidence>
<dbReference type="InterPro" id="IPR023367">
    <property type="entry name" value="Peptidase_M42_dom2"/>
</dbReference>
<comment type="caution">
    <text evidence="9">The sequence shown here is derived from an EMBL/GenBank/DDBJ whole genome shotgun (WGS) entry which is preliminary data.</text>
</comment>
<proteinExistence type="inferred from homology"/>
<keyword evidence="10" id="KW-1185">Reference proteome</keyword>
<comment type="cofactor">
    <cofactor evidence="8">
        <name>a divalent metal cation</name>
        <dbReference type="ChEBI" id="CHEBI:60240"/>
    </cofactor>
    <text evidence="8">Binds 2 divalent metal cations per subunit.</text>
</comment>
<dbReference type="GO" id="GO:0006508">
    <property type="term" value="P:proteolysis"/>
    <property type="evidence" value="ECO:0007669"/>
    <property type="project" value="UniProtKB-KW"/>
</dbReference>
<keyword evidence="3" id="KW-0645">Protease</keyword>
<dbReference type="PANTHER" id="PTHR32481">
    <property type="entry name" value="AMINOPEPTIDASE"/>
    <property type="match status" value="1"/>
</dbReference>
<dbReference type="InterPro" id="IPR051464">
    <property type="entry name" value="Peptidase_M42_aminopept"/>
</dbReference>
<accession>A0A9X2MFM8</accession>
<dbReference type="OrthoDB" id="9772053at2"/>
<evidence type="ECO:0000256" key="2">
    <source>
        <dbReference type="ARBA" id="ARBA00022438"/>
    </source>
</evidence>
<dbReference type="Pfam" id="PF05343">
    <property type="entry name" value="Peptidase_M42"/>
    <property type="match status" value="1"/>
</dbReference>
<dbReference type="PANTHER" id="PTHR32481:SF9">
    <property type="entry name" value="ENDOGLUCANASE"/>
    <property type="match status" value="1"/>
</dbReference>